<feature type="transmembrane region" description="Helical" evidence="4">
    <location>
        <begin position="195"/>
        <end position="217"/>
    </location>
</feature>
<gene>
    <name evidence="7" type="ORF">ABFB10_09400</name>
</gene>
<dbReference type="RefSeq" id="WP_347166314.1">
    <property type="nucleotide sequence ID" value="NZ_JBDNCH010000002.1"/>
</dbReference>
<evidence type="ECO:0000313" key="8">
    <source>
        <dbReference type="Proteomes" id="UP001428774"/>
    </source>
</evidence>
<sequence length="398" mass="44480">MCCISLPPPSTYRGEGPLGEEDAPDPQAPYGASKLRMENAVDDWHKTFEGGPRSVILRIGNVAGADMLFGNMRAGQSVTLHRLPDGTAPRRSYIAPADLARVIAALVQAPDPARIYNVAAPAVTGMDAIATEAGVPIRWQEAPETALPRGLAEHRQAGRRPAPWPAERPAAAPDRRRAASRAVAMKRGLLRLLDVLYAIGMTVLLAPLLVYVAFRVWREDGRPILYKSERMHAPGKPFQLWKFRTMTVVETDSGVSGGDKAARITPTGKWLRAKRLDELPQLWNVLRGDLGFVGPRAPLRRYVEMYPDLYAEVLKDRPGITGMASMVFHRTEERLLARTTTPEETEAVYCARCIPRKARLDLLYARRRNPCTDMRLMFATVFRRVSMHDRQTRGRKDR</sequence>
<dbReference type="GO" id="GO:0000271">
    <property type="term" value="P:polysaccharide biosynthetic process"/>
    <property type="evidence" value="ECO:0007669"/>
    <property type="project" value="UniProtKB-KW"/>
</dbReference>
<feature type="region of interest" description="Disordered" evidence="3">
    <location>
        <begin position="1"/>
        <end position="28"/>
    </location>
</feature>
<dbReference type="InterPro" id="IPR003362">
    <property type="entry name" value="Bact_transf"/>
</dbReference>
<dbReference type="EMBL" id="JBDNCH010000002">
    <property type="protein sequence ID" value="MEN9061224.1"/>
    <property type="molecule type" value="Genomic_DNA"/>
</dbReference>
<feature type="region of interest" description="Disordered" evidence="3">
    <location>
        <begin position="151"/>
        <end position="176"/>
    </location>
</feature>
<keyword evidence="8" id="KW-1185">Reference proteome</keyword>
<dbReference type="SUPFAM" id="SSF51735">
    <property type="entry name" value="NAD(P)-binding Rossmann-fold domains"/>
    <property type="match status" value="1"/>
</dbReference>
<name>A0AAW9S8T9_9RHOB</name>
<evidence type="ECO:0000259" key="6">
    <source>
        <dbReference type="Pfam" id="PF02397"/>
    </source>
</evidence>
<evidence type="ECO:0000256" key="3">
    <source>
        <dbReference type="SAM" id="MobiDB-lite"/>
    </source>
</evidence>
<feature type="domain" description="Bacterial sugar transferase" evidence="6">
    <location>
        <begin position="191"/>
        <end position="383"/>
    </location>
</feature>
<organism evidence="7 8">
    <name type="scientific">Ponticoccus litoralis</name>
    <dbReference type="NCBI Taxonomy" id="422297"/>
    <lineage>
        <taxon>Bacteria</taxon>
        <taxon>Pseudomonadati</taxon>
        <taxon>Pseudomonadota</taxon>
        <taxon>Alphaproteobacteria</taxon>
        <taxon>Rhodobacterales</taxon>
        <taxon>Roseobacteraceae</taxon>
        <taxon>Ponticoccus</taxon>
    </lineage>
</organism>
<proteinExistence type="inferred from homology"/>
<dbReference type="AlphaFoldDB" id="A0AAW9S8T9"/>
<keyword evidence="4" id="KW-0812">Transmembrane</keyword>
<dbReference type="Gene3D" id="3.40.50.720">
    <property type="entry name" value="NAD(P)-binding Rossmann-like Domain"/>
    <property type="match status" value="1"/>
</dbReference>
<feature type="domain" description="NAD-dependent epimerase/dehydratase" evidence="5">
    <location>
        <begin position="19"/>
        <end position="119"/>
    </location>
</feature>
<dbReference type="PANTHER" id="PTHR30576">
    <property type="entry name" value="COLANIC BIOSYNTHESIS UDP-GLUCOSE LIPID CARRIER TRANSFERASE"/>
    <property type="match status" value="1"/>
</dbReference>
<accession>A0AAW9S8T9</accession>
<dbReference type="Proteomes" id="UP001428774">
    <property type="component" value="Unassembled WGS sequence"/>
</dbReference>
<evidence type="ECO:0000256" key="4">
    <source>
        <dbReference type="SAM" id="Phobius"/>
    </source>
</evidence>
<evidence type="ECO:0000259" key="5">
    <source>
        <dbReference type="Pfam" id="PF01370"/>
    </source>
</evidence>
<dbReference type="InterPro" id="IPR001509">
    <property type="entry name" value="Epimerase_deHydtase"/>
</dbReference>
<evidence type="ECO:0000313" key="7">
    <source>
        <dbReference type="EMBL" id="MEN9061224.1"/>
    </source>
</evidence>
<dbReference type="Pfam" id="PF02397">
    <property type="entry name" value="Bac_transf"/>
    <property type="match status" value="1"/>
</dbReference>
<dbReference type="GO" id="GO:0016780">
    <property type="term" value="F:phosphotransferase activity, for other substituted phosphate groups"/>
    <property type="evidence" value="ECO:0007669"/>
    <property type="project" value="TreeGrafter"/>
</dbReference>
<reference evidence="7 8" key="1">
    <citation type="submission" date="2024-05" db="EMBL/GenBank/DDBJ databases">
        <title>Genome sequence of Ponticoccus litoralis KCCM 90028.</title>
        <authorList>
            <person name="Kim J.M."/>
            <person name="Lee J.K."/>
            <person name="Choi B.J."/>
            <person name="Bayburt H."/>
            <person name="Baek J.H."/>
            <person name="Jeon C.O."/>
        </authorList>
    </citation>
    <scope>NUCLEOTIDE SEQUENCE [LARGE SCALE GENOMIC DNA]</scope>
    <source>
        <strain evidence="7 8">KCCM 90028</strain>
    </source>
</reference>
<keyword evidence="4" id="KW-0472">Membrane</keyword>
<protein>
    <submittedName>
        <fullName evidence="7">Hybrid nucleoside-diphosphate sugar epimerase/sugar transferase</fullName>
    </submittedName>
</protein>
<keyword evidence="7" id="KW-0808">Transferase</keyword>
<dbReference type="Pfam" id="PF01370">
    <property type="entry name" value="Epimerase"/>
    <property type="match status" value="1"/>
</dbReference>
<dbReference type="InterPro" id="IPR036291">
    <property type="entry name" value="NAD(P)-bd_dom_sf"/>
</dbReference>
<comment type="similarity">
    <text evidence="1">Belongs to the bacterial sugar transferase family.</text>
</comment>
<feature type="compositionally biased region" description="Low complexity" evidence="3">
    <location>
        <begin position="159"/>
        <end position="172"/>
    </location>
</feature>
<keyword evidence="4" id="KW-1133">Transmembrane helix</keyword>
<evidence type="ECO:0000256" key="1">
    <source>
        <dbReference type="ARBA" id="ARBA00006464"/>
    </source>
</evidence>
<comment type="caution">
    <text evidence="7">The sequence shown here is derived from an EMBL/GenBank/DDBJ whole genome shotgun (WGS) entry which is preliminary data.</text>
</comment>
<evidence type="ECO:0000256" key="2">
    <source>
        <dbReference type="ARBA" id="ARBA00023169"/>
    </source>
</evidence>
<feature type="compositionally biased region" description="Pro residues" evidence="3">
    <location>
        <begin position="1"/>
        <end position="10"/>
    </location>
</feature>
<dbReference type="PANTHER" id="PTHR30576:SF20">
    <property type="entry name" value="QUINOVOSAMINEPHOSPHOTRANSFERAE-RELATED"/>
    <property type="match status" value="1"/>
</dbReference>
<keyword evidence="2" id="KW-0270">Exopolysaccharide synthesis</keyword>